<accession>A0A5C0UE31</accession>
<evidence type="ECO:0000256" key="2">
    <source>
        <dbReference type="ARBA" id="ARBA00012379"/>
    </source>
</evidence>
<dbReference type="GO" id="GO:0006226">
    <property type="term" value="P:dUMP biosynthetic process"/>
    <property type="evidence" value="ECO:0007669"/>
    <property type="project" value="InterPro"/>
</dbReference>
<dbReference type="GO" id="GO:0000287">
    <property type="term" value="F:magnesium ion binding"/>
    <property type="evidence" value="ECO:0007669"/>
    <property type="project" value="InterPro"/>
</dbReference>
<dbReference type="InterPro" id="IPR033704">
    <property type="entry name" value="dUTPase_trimeric"/>
</dbReference>
<keyword evidence="4" id="KW-0546">Nucleotide metabolism</keyword>
<dbReference type="PANTHER" id="PTHR11241:SF0">
    <property type="entry name" value="DEOXYURIDINE 5'-TRIPHOSPHATE NUCLEOTIDOHYDROLASE"/>
    <property type="match status" value="1"/>
</dbReference>
<evidence type="ECO:0000256" key="1">
    <source>
        <dbReference type="ARBA" id="ARBA00006581"/>
    </source>
</evidence>
<dbReference type="CDD" id="cd07557">
    <property type="entry name" value="trimeric_dUTPase"/>
    <property type="match status" value="1"/>
</dbReference>
<dbReference type="EC" id="3.6.1.23" evidence="2"/>
<dbReference type="GO" id="GO:0004170">
    <property type="term" value="F:dUTP diphosphatase activity"/>
    <property type="evidence" value="ECO:0007669"/>
    <property type="project" value="UniProtKB-EC"/>
</dbReference>
<evidence type="ECO:0000256" key="3">
    <source>
        <dbReference type="ARBA" id="ARBA00022801"/>
    </source>
</evidence>
<dbReference type="NCBIfam" id="TIGR00576">
    <property type="entry name" value="dut"/>
    <property type="match status" value="1"/>
</dbReference>
<proteinExistence type="inferred from homology"/>
<name>A0A5C0UE31_9PROT</name>
<dbReference type="OrthoDB" id="9809956at2"/>
<protein>
    <recommendedName>
        <fullName evidence="2">dUTP diphosphatase</fullName>
        <ecNumber evidence="2">3.6.1.23</ecNumber>
    </recommendedName>
</protein>
<dbReference type="SUPFAM" id="SSF51283">
    <property type="entry name" value="dUTPase-like"/>
    <property type="match status" value="1"/>
</dbReference>
<keyword evidence="3 7" id="KW-0378">Hydrolase</keyword>
<dbReference type="Gene3D" id="2.70.40.10">
    <property type="match status" value="1"/>
</dbReference>
<organism evidence="7 8">
    <name type="scientific">Candidatus Cytomitobacter indipagum</name>
    <dbReference type="NCBI Taxonomy" id="2601575"/>
    <lineage>
        <taxon>Bacteria</taxon>
        <taxon>Pseudomonadati</taxon>
        <taxon>Pseudomonadota</taxon>
        <taxon>Alphaproteobacteria</taxon>
        <taxon>Holosporales</taxon>
        <taxon>Holosporaceae</taxon>
        <taxon>Candidatus Cytomitobacter</taxon>
    </lineage>
</organism>
<dbReference type="RefSeq" id="WP_148980788.1">
    <property type="nucleotide sequence ID" value="NZ_CP043315.1"/>
</dbReference>
<evidence type="ECO:0000259" key="6">
    <source>
        <dbReference type="Pfam" id="PF00692"/>
    </source>
</evidence>
<dbReference type="KEGG" id="cip:FZC35_00910"/>
<sequence>MNNINIKLLNEKCMPTKGTKDSAGFDLYANIDQSVTISPMKRVLVPTGFCMELPKMHEAQIRSRSGLAYKNGISVLNSPGTIDSDYRQEVKVILINLGEQDFVIEPYFRIAQMIINRLDDIMLRNAEIMDTARGGFGSTGIK</sequence>
<dbReference type="InterPro" id="IPR029054">
    <property type="entry name" value="dUTPase-like"/>
</dbReference>
<evidence type="ECO:0000256" key="5">
    <source>
        <dbReference type="ARBA" id="ARBA00047686"/>
    </source>
</evidence>
<comment type="similarity">
    <text evidence="1">Belongs to the dUTPase family.</text>
</comment>
<dbReference type="PANTHER" id="PTHR11241">
    <property type="entry name" value="DEOXYURIDINE 5'-TRIPHOSPHATE NUCLEOTIDOHYDROLASE"/>
    <property type="match status" value="1"/>
</dbReference>
<dbReference type="Proteomes" id="UP000325155">
    <property type="component" value="Chromosome"/>
</dbReference>
<evidence type="ECO:0000313" key="7">
    <source>
        <dbReference type="EMBL" id="QEK37941.1"/>
    </source>
</evidence>
<feature type="domain" description="dUTPase-like" evidence="6">
    <location>
        <begin position="13"/>
        <end position="140"/>
    </location>
</feature>
<dbReference type="InterPro" id="IPR008181">
    <property type="entry name" value="dUTPase"/>
</dbReference>
<comment type="catalytic activity">
    <reaction evidence="5">
        <text>dUTP + H2O = dUMP + diphosphate + H(+)</text>
        <dbReference type="Rhea" id="RHEA:10248"/>
        <dbReference type="ChEBI" id="CHEBI:15377"/>
        <dbReference type="ChEBI" id="CHEBI:15378"/>
        <dbReference type="ChEBI" id="CHEBI:33019"/>
        <dbReference type="ChEBI" id="CHEBI:61555"/>
        <dbReference type="ChEBI" id="CHEBI:246422"/>
        <dbReference type="EC" id="3.6.1.23"/>
    </reaction>
</comment>
<reference evidence="7 8" key="1">
    <citation type="submission" date="2019-08" db="EMBL/GenBank/DDBJ databases">
        <title>Highly reduced genomes of protist endosymbionts show evolutionary convergence.</title>
        <authorList>
            <person name="George E."/>
            <person name="Husnik F."/>
            <person name="Tashyreva D."/>
            <person name="Prokopchuk G."/>
            <person name="Horak A."/>
            <person name="Kwong W.K."/>
            <person name="Lukes J."/>
            <person name="Keeling P.J."/>
        </authorList>
    </citation>
    <scope>NUCLEOTIDE SEQUENCE [LARGE SCALE GENOMIC DNA]</scope>
    <source>
        <strain evidence="7">1605</strain>
    </source>
</reference>
<dbReference type="EMBL" id="CP043315">
    <property type="protein sequence ID" value="QEK37941.1"/>
    <property type="molecule type" value="Genomic_DNA"/>
</dbReference>
<dbReference type="InterPro" id="IPR036157">
    <property type="entry name" value="dUTPase-like_sf"/>
</dbReference>
<dbReference type="AlphaFoldDB" id="A0A5C0UE31"/>
<dbReference type="NCBIfam" id="NF001862">
    <property type="entry name" value="PRK00601.1"/>
    <property type="match status" value="1"/>
</dbReference>
<gene>
    <name evidence="7" type="ORF">FZC35_00910</name>
</gene>
<keyword evidence="8" id="KW-1185">Reference proteome</keyword>
<evidence type="ECO:0000313" key="8">
    <source>
        <dbReference type="Proteomes" id="UP000325155"/>
    </source>
</evidence>
<dbReference type="Pfam" id="PF00692">
    <property type="entry name" value="dUTPase"/>
    <property type="match status" value="1"/>
</dbReference>
<evidence type="ECO:0000256" key="4">
    <source>
        <dbReference type="ARBA" id="ARBA00023080"/>
    </source>
</evidence>
<dbReference type="GO" id="GO:0046081">
    <property type="term" value="P:dUTP catabolic process"/>
    <property type="evidence" value="ECO:0007669"/>
    <property type="project" value="InterPro"/>
</dbReference>